<evidence type="ECO:0000256" key="4">
    <source>
        <dbReference type="ARBA" id="ARBA00022989"/>
    </source>
</evidence>
<evidence type="ECO:0000256" key="5">
    <source>
        <dbReference type="ARBA" id="ARBA00023136"/>
    </source>
</evidence>
<keyword evidence="4 6" id="KW-1133">Transmembrane helix</keyword>
<dbReference type="STRING" id="1000565.METUNv1_01228"/>
<keyword evidence="5 6" id="KW-0472">Membrane</keyword>
<evidence type="ECO:0000313" key="8">
    <source>
        <dbReference type="EMBL" id="EGK72463.1"/>
    </source>
</evidence>
<feature type="transmembrane region" description="Helical" evidence="6">
    <location>
        <begin position="20"/>
        <end position="39"/>
    </location>
</feature>
<comment type="subcellular location">
    <subcellularLocation>
        <location evidence="1">Cell membrane</location>
        <topology evidence="1">Multi-pass membrane protein</topology>
    </subcellularLocation>
</comment>
<feature type="transmembrane region" description="Helical" evidence="6">
    <location>
        <begin position="101"/>
        <end position="121"/>
    </location>
</feature>
<feature type="domain" description="DUF202" evidence="7">
    <location>
        <begin position="8"/>
        <end position="85"/>
    </location>
</feature>
<dbReference type="PANTHER" id="PTHR34187:SF2">
    <property type="entry name" value="DUF202 DOMAIN-CONTAINING PROTEIN"/>
    <property type="match status" value="1"/>
</dbReference>
<evidence type="ECO:0000313" key="9">
    <source>
        <dbReference type="Proteomes" id="UP000005019"/>
    </source>
</evidence>
<comment type="caution">
    <text evidence="8">The sequence shown here is derived from an EMBL/GenBank/DDBJ whole genome shotgun (WGS) entry which is preliminary data.</text>
</comment>
<keyword evidence="9" id="KW-1185">Reference proteome</keyword>
<dbReference type="Pfam" id="PF02656">
    <property type="entry name" value="DUF202"/>
    <property type="match status" value="1"/>
</dbReference>
<dbReference type="Proteomes" id="UP000005019">
    <property type="component" value="Unassembled WGS sequence"/>
</dbReference>
<dbReference type="InterPro" id="IPR003807">
    <property type="entry name" value="DUF202"/>
</dbReference>
<evidence type="ECO:0000256" key="3">
    <source>
        <dbReference type="ARBA" id="ARBA00022692"/>
    </source>
</evidence>
<evidence type="ECO:0000256" key="2">
    <source>
        <dbReference type="ARBA" id="ARBA00022475"/>
    </source>
</evidence>
<dbReference type="GO" id="GO:0005886">
    <property type="term" value="C:plasma membrane"/>
    <property type="evidence" value="ECO:0007669"/>
    <property type="project" value="UniProtKB-SubCell"/>
</dbReference>
<proteinExistence type="predicted"/>
<dbReference type="eggNOG" id="COG2149">
    <property type="taxonomic scope" value="Bacteria"/>
</dbReference>
<dbReference type="OrthoDB" id="582337at2"/>
<protein>
    <recommendedName>
        <fullName evidence="7">DUF202 domain-containing protein</fullName>
    </recommendedName>
</protein>
<accession>F5RAL4</accession>
<reference evidence="8 9" key="1">
    <citation type="journal article" date="2011" name="J. Bacteriol.">
        <title>Genome sequence of Methyloversatilis universalis FAM5T, a methylotrophic representative of the order Rhodocyclales.</title>
        <authorList>
            <person name="Kittichotirat W."/>
            <person name="Good N.M."/>
            <person name="Hall R."/>
            <person name="Bringel F."/>
            <person name="Lajus A."/>
            <person name="Medigue C."/>
            <person name="Smalley N.E."/>
            <person name="Beck D."/>
            <person name="Bumgarner R."/>
            <person name="Vuilleumier S."/>
            <person name="Kalyuzhnaya M.G."/>
        </authorList>
    </citation>
    <scope>NUCLEOTIDE SEQUENCE [LARGE SCALE GENOMIC DNA]</scope>
    <source>
        <strain evidence="9">ATCC BAA-1314 / JCM 13912 / FAM5</strain>
    </source>
</reference>
<dbReference type="PANTHER" id="PTHR34187">
    <property type="entry name" value="FGR18P"/>
    <property type="match status" value="1"/>
</dbReference>
<keyword evidence="2" id="KW-1003">Cell membrane</keyword>
<evidence type="ECO:0000256" key="6">
    <source>
        <dbReference type="SAM" id="Phobius"/>
    </source>
</evidence>
<dbReference type="RefSeq" id="WP_008059830.1">
    <property type="nucleotide sequence ID" value="NZ_AFHG01000036.1"/>
</dbReference>
<feature type="transmembrane region" description="Helical" evidence="6">
    <location>
        <begin position="60"/>
        <end position="81"/>
    </location>
</feature>
<evidence type="ECO:0000256" key="1">
    <source>
        <dbReference type="ARBA" id="ARBA00004651"/>
    </source>
</evidence>
<name>F5RAL4_METUF</name>
<dbReference type="InterPro" id="IPR052053">
    <property type="entry name" value="IM_YidH-like"/>
</dbReference>
<evidence type="ECO:0000259" key="7">
    <source>
        <dbReference type="Pfam" id="PF02656"/>
    </source>
</evidence>
<sequence>MSDLNDPRVFFAAERTLLAWTRTALALMAFGFAIERFALFVAMMHNPQTVAAQVGHGSSFWIGVALIALGSLAVVLAVVQYRRVLATLKPVEIPDGYMAGLASWTSLAVGVIGIALIVQLFSSR</sequence>
<gene>
    <name evidence="8" type="ORF">METUNv1_01228</name>
</gene>
<keyword evidence="3 6" id="KW-0812">Transmembrane</keyword>
<organism evidence="8 9">
    <name type="scientific">Methyloversatilis universalis (strain ATCC BAA-1314 / DSM 25237 / JCM 13912 / CCUG 52030 / FAM5)</name>
    <dbReference type="NCBI Taxonomy" id="1000565"/>
    <lineage>
        <taxon>Bacteria</taxon>
        <taxon>Pseudomonadati</taxon>
        <taxon>Pseudomonadota</taxon>
        <taxon>Betaproteobacteria</taxon>
        <taxon>Nitrosomonadales</taxon>
        <taxon>Sterolibacteriaceae</taxon>
        <taxon>Methyloversatilis</taxon>
    </lineage>
</organism>
<dbReference type="AlphaFoldDB" id="F5RAL4"/>
<dbReference type="EMBL" id="AFHG01000036">
    <property type="protein sequence ID" value="EGK72463.1"/>
    <property type="molecule type" value="Genomic_DNA"/>
</dbReference>